<evidence type="ECO:0000313" key="4">
    <source>
        <dbReference type="Proteomes" id="UP000053825"/>
    </source>
</evidence>
<gene>
    <name evidence="3" type="ORF">WH47_10728</name>
</gene>
<proteinExistence type="predicted"/>
<dbReference type="OrthoDB" id="6624782at2759"/>
<feature type="domain" description="BZIP" evidence="2">
    <location>
        <begin position="396"/>
        <end position="459"/>
    </location>
</feature>
<name>A0A0L7RCC4_9HYME</name>
<feature type="non-terminal residue" evidence="3">
    <location>
        <position position="1"/>
    </location>
</feature>
<dbReference type="InterPro" id="IPR004827">
    <property type="entry name" value="bZIP"/>
</dbReference>
<feature type="compositionally biased region" description="Low complexity" evidence="1">
    <location>
        <begin position="329"/>
        <end position="352"/>
    </location>
</feature>
<dbReference type="GO" id="GO:0003700">
    <property type="term" value="F:DNA-binding transcription factor activity"/>
    <property type="evidence" value="ECO:0007669"/>
    <property type="project" value="InterPro"/>
</dbReference>
<accession>A0A0L7RCC4</accession>
<dbReference type="Gene3D" id="1.20.5.170">
    <property type="match status" value="1"/>
</dbReference>
<dbReference type="STRING" id="597456.A0A0L7RCC4"/>
<dbReference type="SUPFAM" id="SSF57959">
    <property type="entry name" value="Leucine zipper domain"/>
    <property type="match status" value="1"/>
</dbReference>
<feature type="compositionally biased region" description="Low complexity" evidence="1">
    <location>
        <begin position="295"/>
        <end position="315"/>
    </location>
</feature>
<feature type="compositionally biased region" description="Basic and acidic residues" evidence="1">
    <location>
        <begin position="398"/>
        <end position="411"/>
    </location>
</feature>
<feature type="region of interest" description="Disordered" evidence="1">
    <location>
        <begin position="216"/>
        <end position="237"/>
    </location>
</feature>
<sequence length="465" mass="52339">QVFKIPPVYERPTASNISFEKGGVFNVSKPCNRQPRLSSASRGVRLWPLEEESSKMDTVPLLSPTMESELLKGPWVFPQPKTNITKEEEKATSSTWEENFQDLSGWCMDTFQGQCDFHAGESPTFKLSGTKYEGNSVLSSEERVLKDLMSVADEEKWNVKMNTAETNEPLSNNCQSLQLTSDVTSKYEKEDSTAVSNTPNLWLKLSKGSAATINRSSWSKQNNTDVSTPSQSRYPIEDIDLNNAGPTSFDSIENQRETWDVLKTVETTGSDTFDLLSYLCDDEMRSPEGSVSTDSSVASKPWSTTSSSVTTPQTSIKVKTEKNETVPPSTESRAASTITSSSSMETSSTVTSRRTERVTRSTVTNKVEKTYSRARREKASRKRYVETSDTDDQTFVSHYRESREKNNEASRKSRMNKKAKEIEMSNKATELERVNRMLKMKVEELEKLVTTMRSALLRSALKKEM</sequence>
<evidence type="ECO:0000259" key="2">
    <source>
        <dbReference type="PROSITE" id="PS50217"/>
    </source>
</evidence>
<dbReference type="AlphaFoldDB" id="A0A0L7RCC4"/>
<evidence type="ECO:0000256" key="1">
    <source>
        <dbReference type="SAM" id="MobiDB-lite"/>
    </source>
</evidence>
<dbReference type="Proteomes" id="UP000053825">
    <property type="component" value="Unassembled WGS sequence"/>
</dbReference>
<dbReference type="PROSITE" id="PS50217">
    <property type="entry name" value="BZIP"/>
    <property type="match status" value="1"/>
</dbReference>
<dbReference type="Pfam" id="PF07716">
    <property type="entry name" value="bZIP_2"/>
    <property type="match status" value="1"/>
</dbReference>
<feature type="region of interest" description="Disordered" evidence="1">
    <location>
        <begin position="285"/>
        <end position="367"/>
    </location>
</feature>
<protein>
    <recommendedName>
        <fullName evidence="2">BZIP domain-containing protein</fullName>
    </recommendedName>
</protein>
<reference evidence="3 4" key="1">
    <citation type="submission" date="2015-07" db="EMBL/GenBank/DDBJ databases">
        <title>The genome of Habropoda laboriosa.</title>
        <authorList>
            <person name="Pan H."/>
            <person name="Kapheim K."/>
        </authorList>
    </citation>
    <scope>NUCLEOTIDE SEQUENCE [LARGE SCALE GENOMIC DNA]</scope>
    <source>
        <strain evidence="3">0110345459</strain>
    </source>
</reference>
<dbReference type="SMART" id="SM00338">
    <property type="entry name" value="BRLZ"/>
    <property type="match status" value="1"/>
</dbReference>
<organism evidence="3 4">
    <name type="scientific">Habropoda laboriosa</name>
    <dbReference type="NCBI Taxonomy" id="597456"/>
    <lineage>
        <taxon>Eukaryota</taxon>
        <taxon>Metazoa</taxon>
        <taxon>Ecdysozoa</taxon>
        <taxon>Arthropoda</taxon>
        <taxon>Hexapoda</taxon>
        <taxon>Insecta</taxon>
        <taxon>Pterygota</taxon>
        <taxon>Neoptera</taxon>
        <taxon>Endopterygota</taxon>
        <taxon>Hymenoptera</taxon>
        <taxon>Apocrita</taxon>
        <taxon>Aculeata</taxon>
        <taxon>Apoidea</taxon>
        <taxon>Anthophila</taxon>
        <taxon>Apidae</taxon>
        <taxon>Habropoda</taxon>
    </lineage>
</organism>
<evidence type="ECO:0000313" key="3">
    <source>
        <dbReference type="EMBL" id="KOC68488.1"/>
    </source>
</evidence>
<dbReference type="GO" id="GO:0005634">
    <property type="term" value="C:nucleus"/>
    <property type="evidence" value="ECO:0007669"/>
    <property type="project" value="UniProtKB-ARBA"/>
</dbReference>
<dbReference type="CDD" id="cd14813">
    <property type="entry name" value="bZIP_BmCbz-like"/>
    <property type="match status" value="1"/>
</dbReference>
<feature type="compositionally biased region" description="Polar residues" evidence="1">
    <location>
        <begin position="216"/>
        <end position="233"/>
    </location>
</feature>
<dbReference type="InterPro" id="IPR046347">
    <property type="entry name" value="bZIP_sf"/>
</dbReference>
<dbReference type="EMBL" id="KQ414616">
    <property type="protein sequence ID" value="KOC68488.1"/>
    <property type="molecule type" value="Genomic_DNA"/>
</dbReference>
<feature type="region of interest" description="Disordered" evidence="1">
    <location>
        <begin position="398"/>
        <end position="420"/>
    </location>
</feature>
<keyword evidence="4" id="KW-1185">Reference proteome</keyword>